<evidence type="ECO:0000259" key="2">
    <source>
        <dbReference type="Pfam" id="PF25597"/>
    </source>
</evidence>
<dbReference type="AlphaFoldDB" id="A0A699GWH0"/>
<evidence type="ECO:0000256" key="1">
    <source>
        <dbReference type="SAM" id="MobiDB-lite"/>
    </source>
</evidence>
<feature type="region of interest" description="Disordered" evidence="1">
    <location>
        <begin position="242"/>
        <end position="269"/>
    </location>
</feature>
<sequence>MLGFGDLKLEYKIMSLKTVDHTFVSNLTMLIQKLDSSQPWLGSPRETNSLVFDLQGYVAFEGGAKGGKITGKGPIKTGKLDFEDVYFVKELQFNLFSVSKMCDKKNSVLFTDSVCFVLSPNFKLADESQVLLKVSRKNNVYSFDMKNIVPQKDLTCLLAKAINDESMLWHRRLERLGKFVGYSTISKAFRVYNTRTRKIEENMHITFLENKPMIVSGGPEWLFDIDALLKSINYAPIPADLDGHNKDKHGPSQESECDTQERPNVEGSTKTVNTAGLVNTSTPTYADYPSDPLIHNLEDTRIFYDAYDDKDKGEEADYNNLERVISVSPIPSTREHKDHPNE</sequence>
<comment type="caution">
    <text evidence="3">The sequence shown here is derived from an EMBL/GenBank/DDBJ whole genome shotgun (WGS) entry which is preliminary data.</text>
</comment>
<dbReference type="Pfam" id="PF25597">
    <property type="entry name" value="SH3_retrovirus"/>
    <property type="match status" value="1"/>
</dbReference>
<dbReference type="EMBL" id="BKCJ010045732">
    <property type="protein sequence ID" value="GEW11655.1"/>
    <property type="molecule type" value="Genomic_DNA"/>
</dbReference>
<proteinExistence type="predicted"/>
<organism evidence="3">
    <name type="scientific">Tanacetum cinerariifolium</name>
    <name type="common">Dalmatian daisy</name>
    <name type="synonym">Chrysanthemum cinerariifolium</name>
    <dbReference type="NCBI Taxonomy" id="118510"/>
    <lineage>
        <taxon>Eukaryota</taxon>
        <taxon>Viridiplantae</taxon>
        <taxon>Streptophyta</taxon>
        <taxon>Embryophyta</taxon>
        <taxon>Tracheophyta</taxon>
        <taxon>Spermatophyta</taxon>
        <taxon>Magnoliopsida</taxon>
        <taxon>eudicotyledons</taxon>
        <taxon>Gunneridae</taxon>
        <taxon>Pentapetalae</taxon>
        <taxon>asterids</taxon>
        <taxon>campanulids</taxon>
        <taxon>Asterales</taxon>
        <taxon>Asteraceae</taxon>
        <taxon>Asteroideae</taxon>
        <taxon>Anthemideae</taxon>
        <taxon>Anthemidinae</taxon>
        <taxon>Tanacetum</taxon>
    </lineage>
</organism>
<dbReference type="InterPro" id="IPR057670">
    <property type="entry name" value="SH3_retrovirus"/>
</dbReference>
<gene>
    <name evidence="3" type="ORF">Tci_183631</name>
</gene>
<evidence type="ECO:0000313" key="3">
    <source>
        <dbReference type="EMBL" id="GEW11655.1"/>
    </source>
</evidence>
<feature type="domain" description="Retroviral polymerase SH3-like" evidence="2">
    <location>
        <begin position="177"/>
        <end position="211"/>
    </location>
</feature>
<accession>A0A699GWH0</accession>
<name>A0A699GWH0_TANCI</name>
<protein>
    <submittedName>
        <fullName evidence="3">Putative ribonuclease H-like domain-containing protein</fullName>
    </submittedName>
</protein>
<reference evidence="3" key="1">
    <citation type="journal article" date="2019" name="Sci. Rep.">
        <title>Draft genome of Tanacetum cinerariifolium, the natural source of mosquito coil.</title>
        <authorList>
            <person name="Yamashiro T."/>
            <person name="Shiraishi A."/>
            <person name="Satake H."/>
            <person name="Nakayama K."/>
        </authorList>
    </citation>
    <scope>NUCLEOTIDE SEQUENCE</scope>
</reference>
<feature type="compositionally biased region" description="Basic and acidic residues" evidence="1">
    <location>
        <begin position="242"/>
        <end position="251"/>
    </location>
</feature>